<dbReference type="PANTHER" id="PTHR36462:SF1">
    <property type="entry name" value="CHROMOSOME 12 OPEN READING FRAME 71"/>
    <property type="match status" value="1"/>
</dbReference>
<feature type="region of interest" description="Disordered" evidence="1">
    <location>
        <begin position="179"/>
        <end position="248"/>
    </location>
</feature>
<keyword evidence="3" id="KW-1185">Reference proteome</keyword>
<protein>
    <submittedName>
        <fullName evidence="2">Uncharacterized protein</fullName>
    </submittedName>
</protein>
<feature type="compositionally biased region" description="Acidic residues" evidence="1">
    <location>
        <begin position="212"/>
        <end position="222"/>
    </location>
</feature>
<dbReference type="EMBL" id="JAATJV010394027">
    <property type="protein sequence ID" value="MBZ3884631.1"/>
    <property type="molecule type" value="Genomic_DNA"/>
</dbReference>
<comment type="caution">
    <text evidence="2">The sequence shown here is derived from an EMBL/GenBank/DDBJ whole genome shotgun (WGS) entry which is preliminary data.</text>
</comment>
<organism evidence="2 3">
    <name type="scientific">Sciurus carolinensis</name>
    <name type="common">Eastern gray squirrel</name>
    <dbReference type="NCBI Taxonomy" id="30640"/>
    <lineage>
        <taxon>Eukaryota</taxon>
        <taxon>Metazoa</taxon>
        <taxon>Chordata</taxon>
        <taxon>Craniata</taxon>
        <taxon>Vertebrata</taxon>
        <taxon>Euteleostomi</taxon>
        <taxon>Mammalia</taxon>
        <taxon>Eutheria</taxon>
        <taxon>Euarchontoglires</taxon>
        <taxon>Glires</taxon>
        <taxon>Rodentia</taxon>
        <taxon>Sciuromorpha</taxon>
        <taxon>Sciuridae</taxon>
        <taxon>Sciurinae</taxon>
        <taxon>Sciurini</taxon>
        <taxon>Sciurus</taxon>
    </lineage>
</organism>
<reference evidence="2" key="1">
    <citation type="submission" date="2020-03" db="EMBL/GenBank/DDBJ databases">
        <title>Studies in the Genomics of Life Span.</title>
        <authorList>
            <person name="Glass D."/>
        </authorList>
    </citation>
    <scope>NUCLEOTIDE SEQUENCE</scope>
    <source>
        <strain evidence="2">SUZIE</strain>
        <tissue evidence="2">Muscle</tissue>
    </source>
</reference>
<dbReference type="Proteomes" id="UP001166674">
    <property type="component" value="Unassembled WGS sequence"/>
</dbReference>
<evidence type="ECO:0000313" key="3">
    <source>
        <dbReference type="Proteomes" id="UP001166674"/>
    </source>
</evidence>
<feature type="region of interest" description="Disordered" evidence="1">
    <location>
        <begin position="1"/>
        <end position="28"/>
    </location>
</feature>
<evidence type="ECO:0000313" key="2">
    <source>
        <dbReference type="EMBL" id="MBZ3884631.1"/>
    </source>
</evidence>
<dbReference type="InterPro" id="IPR027908">
    <property type="entry name" value="DUF4640"/>
</dbReference>
<evidence type="ECO:0000256" key="1">
    <source>
        <dbReference type="SAM" id="MobiDB-lite"/>
    </source>
</evidence>
<gene>
    <name evidence="2" type="ORF">SUZIE_178905</name>
</gene>
<proteinExistence type="predicted"/>
<dbReference type="Pfam" id="PF15480">
    <property type="entry name" value="DUF4640"/>
    <property type="match status" value="1"/>
</dbReference>
<dbReference type="AlphaFoldDB" id="A0AA41N6F4"/>
<dbReference type="PANTHER" id="PTHR36462">
    <property type="entry name" value="CHROMOSOME 12 OPEN READING FRAME 71"/>
    <property type="match status" value="1"/>
</dbReference>
<feature type="compositionally biased region" description="Polar residues" evidence="1">
    <location>
        <begin position="223"/>
        <end position="236"/>
    </location>
</feature>
<feature type="region of interest" description="Disordered" evidence="1">
    <location>
        <begin position="49"/>
        <end position="85"/>
    </location>
</feature>
<name>A0AA41N6F4_SCICA</name>
<sequence>MEDSSSGSSHGLEHCSSESKSNQSLSVGYFPNEDSIDCANDIPCEELTSEGSSCRFLPPTQGAQGSKSVRRPREKGNQIQDNPENLGEEAIIEVLDAYLGCNCEDSVANQALSEGDQRMDKCPQERINQSLWELDELMKNLKAFLDNLKNDKDNDPVLSDSLQEEDLQPSSTVLAHMDQVSHQEQEACQDLPKCKPPENGDMDQFLEMPPGLEDDEIIEMESQESGPTETSSVSSEQSKEEDVPSDEETTCCLNFRVRF</sequence>
<accession>A0AA41N6F4</accession>